<name>A0AAD1X767_EUPCR</name>
<evidence type="ECO:0000313" key="2">
    <source>
        <dbReference type="Proteomes" id="UP001295684"/>
    </source>
</evidence>
<reference evidence="1" key="1">
    <citation type="submission" date="2023-07" db="EMBL/GenBank/DDBJ databases">
        <authorList>
            <consortium name="AG Swart"/>
            <person name="Singh M."/>
            <person name="Singh A."/>
            <person name="Seah K."/>
            <person name="Emmerich C."/>
        </authorList>
    </citation>
    <scope>NUCLEOTIDE SEQUENCE</scope>
    <source>
        <strain evidence="1">DP1</strain>
    </source>
</reference>
<keyword evidence="2" id="KW-1185">Reference proteome</keyword>
<gene>
    <name evidence="1" type="ORF">ECRASSUSDP1_LOCUS2603</name>
</gene>
<proteinExistence type="predicted"/>
<evidence type="ECO:0000313" key="1">
    <source>
        <dbReference type="EMBL" id="CAI2361292.1"/>
    </source>
</evidence>
<dbReference type="Proteomes" id="UP001295684">
    <property type="component" value="Unassembled WGS sequence"/>
</dbReference>
<accession>A0AAD1X767</accession>
<comment type="caution">
    <text evidence="1">The sequence shown here is derived from an EMBL/GenBank/DDBJ whole genome shotgun (WGS) entry which is preliminary data.</text>
</comment>
<sequence>MNKFINFEENLSEELLDENASAAIPNSSPSIDKNMTGSQLRFSYTSKECGNKGSYSEISPFGKYVPFEDSSLEVSAKAPSLAKTVNKSLLQRKSLKEDIKDLLHQAIRLRSVSYYKKEGNFEEEPPIHRSEKEITMRDIHGNPNYYGLN</sequence>
<organism evidence="1 2">
    <name type="scientific">Euplotes crassus</name>
    <dbReference type="NCBI Taxonomy" id="5936"/>
    <lineage>
        <taxon>Eukaryota</taxon>
        <taxon>Sar</taxon>
        <taxon>Alveolata</taxon>
        <taxon>Ciliophora</taxon>
        <taxon>Intramacronucleata</taxon>
        <taxon>Spirotrichea</taxon>
        <taxon>Hypotrichia</taxon>
        <taxon>Euplotida</taxon>
        <taxon>Euplotidae</taxon>
        <taxon>Moneuplotes</taxon>
    </lineage>
</organism>
<protein>
    <submittedName>
        <fullName evidence="1">Uncharacterized protein</fullName>
    </submittedName>
</protein>
<dbReference type="AlphaFoldDB" id="A0AAD1X767"/>
<dbReference type="EMBL" id="CAMPGE010002489">
    <property type="protein sequence ID" value="CAI2361292.1"/>
    <property type="molecule type" value="Genomic_DNA"/>
</dbReference>